<dbReference type="Proteomes" id="UP001430919">
    <property type="component" value="Unassembled WGS sequence"/>
</dbReference>
<reference evidence="2" key="1">
    <citation type="submission" date="2021-11" db="EMBL/GenBank/DDBJ databases">
        <title>Description of novel Flavobacterium species.</title>
        <authorList>
            <person name="Saticioglu I.B."/>
            <person name="Ay H."/>
            <person name="Altun S."/>
            <person name="Duman M."/>
        </authorList>
    </citation>
    <scope>NUCLEOTIDE SEQUENCE</scope>
    <source>
        <strain evidence="2">F-65</strain>
    </source>
</reference>
<dbReference type="EMBL" id="JAJJMO010000001">
    <property type="protein sequence ID" value="MCC9072900.1"/>
    <property type="molecule type" value="Genomic_DNA"/>
</dbReference>
<dbReference type="Pfam" id="PF14903">
    <property type="entry name" value="WG_beta_rep"/>
    <property type="match status" value="1"/>
</dbReference>
<name>A0ABS8MYI4_9FLAO</name>
<evidence type="ECO:0000313" key="3">
    <source>
        <dbReference type="Proteomes" id="UP001430919"/>
    </source>
</evidence>
<feature type="signal peptide" evidence="1">
    <location>
        <begin position="1"/>
        <end position="18"/>
    </location>
</feature>
<dbReference type="InterPro" id="IPR032774">
    <property type="entry name" value="WG_beta_rep"/>
</dbReference>
<comment type="caution">
    <text evidence="2">The sequence shown here is derived from an EMBL/GenBank/DDBJ whole genome shotgun (WGS) entry which is preliminary data.</text>
</comment>
<feature type="chain" id="PRO_5045802056" evidence="1">
    <location>
        <begin position="19"/>
        <end position="363"/>
    </location>
</feature>
<organism evidence="2 3">
    <name type="scientific">Flavobacterium pisciphilum</name>
    <dbReference type="NCBI Taxonomy" id="2893755"/>
    <lineage>
        <taxon>Bacteria</taxon>
        <taxon>Pseudomonadati</taxon>
        <taxon>Bacteroidota</taxon>
        <taxon>Flavobacteriia</taxon>
        <taxon>Flavobacteriales</taxon>
        <taxon>Flavobacteriaceae</taxon>
        <taxon>Flavobacterium</taxon>
    </lineage>
</organism>
<dbReference type="RefSeq" id="WP_229989854.1">
    <property type="nucleotide sequence ID" value="NZ_JAJJMO010000001.1"/>
</dbReference>
<accession>A0ABS8MYI4</accession>
<keyword evidence="3" id="KW-1185">Reference proteome</keyword>
<evidence type="ECO:0000313" key="2">
    <source>
        <dbReference type="EMBL" id="MCC9072900.1"/>
    </source>
</evidence>
<protein>
    <submittedName>
        <fullName evidence="2">WG repeat-containing protein</fullName>
    </submittedName>
</protein>
<evidence type="ECO:0000256" key="1">
    <source>
        <dbReference type="SAM" id="SignalP"/>
    </source>
</evidence>
<keyword evidence="1" id="KW-0732">Signal</keyword>
<gene>
    <name evidence="2" type="ORF">LNQ49_15065</name>
</gene>
<sequence>MKHILLLMVLFTNCTIFAQDKDIWVSFWNKDTTLVGFKDKNGNVKIEPKFMGMTSAYKFDGIIAVSEETNNSWKNYYLTKSGKIVGRDSLYVFDNGSDCENEGFIRFSDPKTDKMGMFNSDGEIVIPAEYNSLTKAHNGMVIVLKGAEKVNDTHGGGCNHFGWTGGKQYLIDTNNKILIENFDYSDELNFYSLQKSIAPSKDSIRENFQGVDGQYYSFINYEKEFKSWLTNDLLSDLSIANLLKHSDDEIFYWKEPNGWISNPKTVFIKRNYKLIKNKLLELKSTSCDYTVFNERLNPFIYENKKYDHYFDNCYQAKEWIYPVKNIVISHRDKKDITQDHFEFLRTESGYKLISVTIRKGELK</sequence>
<proteinExistence type="predicted"/>